<dbReference type="InterPro" id="IPR008598">
    <property type="entry name" value="Di19_Zn-bd"/>
</dbReference>
<keyword evidence="3" id="KW-0677">Repeat</keyword>
<dbReference type="InterPro" id="IPR013087">
    <property type="entry name" value="Znf_C2H2_type"/>
</dbReference>
<accession>A0AAE1F7G1</accession>
<feature type="domain" description="C2H2-type" evidence="10">
    <location>
        <begin position="203"/>
        <end position="230"/>
    </location>
</feature>
<evidence type="ECO:0000256" key="3">
    <source>
        <dbReference type="ARBA" id="ARBA00022737"/>
    </source>
</evidence>
<evidence type="ECO:0000256" key="9">
    <source>
        <dbReference type="SAM" id="MobiDB-lite"/>
    </source>
</evidence>
<gene>
    <name evidence="11" type="ORF">Pcinc_026005</name>
</gene>
<evidence type="ECO:0000256" key="8">
    <source>
        <dbReference type="PROSITE-ProRule" id="PRU00042"/>
    </source>
</evidence>
<evidence type="ECO:0000256" key="6">
    <source>
        <dbReference type="ARBA" id="ARBA00023242"/>
    </source>
</evidence>
<dbReference type="GO" id="GO:0000978">
    <property type="term" value="F:RNA polymerase II cis-regulatory region sequence-specific DNA binding"/>
    <property type="evidence" value="ECO:0007669"/>
    <property type="project" value="TreeGrafter"/>
</dbReference>
<dbReference type="SUPFAM" id="SSF57667">
    <property type="entry name" value="beta-beta-alpha zinc fingers"/>
    <property type="match status" value="2"/>
</dbReference>
<dbReference type="PANTHER" id="PTHR24388">
    <property type="entry name" value="ZINC FINGER PROTEIN"/>
    <property type="match status" value="1"/>
</dbReference>
<dbReference type="GO" id="GO:0008270">
    <property type="term" value="F:zinc ion binding"/>
    <property type="evidence" value="ECO:0007669"/>
    <property type="project" value="UniProtKB-KW"/>
</dbReference>
<evidence type="ECO:0000256" key="7">
    <source>
        <dbReference type="ARBA" id="ARBA00037948"/>
    </source>
</evidence>
<keyword evidence="6" id="KW-0539">Nucleus</keyword>
<evidence type="ECO:0000259" key="10">
    <source>
        <dbReference type="PROSITE" id="PS50157"/>
    </source>
</evidence>
<dbReference type="AlphaFoldDB" id="A0AAE1F7G1"/>
<dbReference type="InterPro" id="IPR036236">
    <property type="entry name" value="Znf_C2H2_sf"/>
</dbReference>
<comment type="caution">
    <text evidence="11">The sequence shown here is derived from an EMBL/GenBank/DDBJ whole genome shotgun (WGS) entry which is preliminary data.</text>
</comment>
<organism evidence="11 12">
    <name type="scientific">Petrolisthes cinctipes</name>
    <name type="common">Flat porcelain crab</name>
    <dbReference type="NCBI Taxonomy" id="88211"/>
    <lineage>
        <taxon>Eukaryota</taxon>
        <taxon>Metazoa</taxon>
        <taxon>Ecdysozoa</taxon>
        <taxon>Arthropoda</taxon>
        <taxon>Crustacea</taxon>
        <taxon>Multicrustacea</taxon>
        <taxon>Malacostraca</taxon>
        <taxon>Eumalacostraca</taxon>
        <taxon>Eucarida</taxon>
        <taxon>Decapoda</taxon>
        <taxon>Pleocyemata</taxon>
        <taxon>Anomura</taxon>
        <taxon>Galatheoidea</taxon>
        <taxon>Porcellanidae</taxon>
        <taxon>Petrolisthes</taxon>
    </lineage>
</organism>
<dbReference type="GO" id="GO:0005634">
    <property type="term" value="C:nucleus"/>
    <property type="evidence" value="ECO:0007669"/>
    <property type="project" value="UniProtKB-SubCell"/>
</dbReference>
<dbReference type="PROSITE" id="PS00028">
    <property type="entry name" value="ZINC_FINGER_C2H2_1"/>
    <property type="match status" value="1"/>
</dbReference>
<feature type="region of interest" description="Disordered" evidence="9">
    <location>
        <begin position="108"/>
        <end position="142"/>
    </location>
</feature>
<evidence type="ECO:0000256" key="4">
    <source>
        <dbReference type="ARBA" id="ARBA00022771"/>
    </source>
</evidence>
<feature type="compositionally biased region" description="Polar residues" evidence="9">
    <location>
        <begin position="129"/>
        <end position="141"/>
    </location>
</feature>
<dbReference type="EMBL" id="JAWQEG010002971">
    <property type="protein sequence ID" value="KAK3868618.1"/>
    <property type="molecule type" value="Genomic_DNA"/>
</dbReference>
<evidence type="ECO:0000256" key="5">
    <source>
        <dbReference type="ARBA" id="ARBA00022833"/>
    </source>
</evidence>
<keyword evidence="4 8" id="KW-0863">Zinc-finger</keyword>
<name>A0AAE1F7G1_PETCI</name>
<dbReference type="SMART" id="SM00355">
    <property type="entry name" value="ZnF_C2H2"/>
    <property type="match status" value="4"/>
</dbReference>
<dbReference type="FunFam" id="3.30.160.60:FF:000604">
    <property type="entry name" value="Histone H4 transcription factor-like Protein"/>
    <property type="match status" value="1"/>
</dbReference>
<keyword evidence="12" id="KW-1185">Reference proteome</keyword>
<feature type="compositionally biased region" description="Gly residues" evidence="9">
    <location>
        <begin position="1"/>
        <end position="25"/>
    </location>
</feature>
<evidence type="ECO:0000313" key="11">
    <source>
        <dbReference type="EMBL" id="KAK3868618.1"/>
    </source>
</evidence>
<keyword evidence="2" id="KW-0479">Metal-binding</keyword>
<dbReference type="Gene3D" id="3.30.160.60">
    <property type="entry name" value="Classic Zinc Finger"/>
    <property type="match status" value="4"/>
</dbReference>
<dbReference type="PROSITE" id="PS50157">
    <property type="entry name" value="ZINC_FINGER_C2H2_2"/>
    <property type="match status" value="4"/>
</dbReference>
<feature type="domain" description="C2H2-type" evidence="10">
    <location>
        <begin position="175"/>
        <end position="202"/>
    </location>
</feature>
<dbReference type="Proteomes" id="UP001286313">
    <property type="component" value="Unassembled WGS sequence"/>
</dbReference>
<feature type="domain" description="C2H2-type" evidence="10">
    <location>
        <begin position="42"/>
        <end position="69"/>
    </location>
</feature>
<proteinExistence type="inferred from homology"/>
<feature type="compositionally biased region" description="Pro residues" evidence="9">
    <location>
        <begin position="116"/>
        <end position="127"/>
    </location>
</feature>
<reference evidence="11" key="1">
    <citation type="submission" date="2023-10" db="EMBL/GenBank/DDBJ databases">
        <title>Genome assemblies of two species of porcelain crab, Petrolisthes cinctipes and Petrolisthes manimaculis (Anomura: Porcellanidae).</title>
        <authorList>
            <person name="Angst P."/>
        </authorList>
    </citation>
    <scope>NUCLEOTIDE SEQUENCE</scope>
    <source>
        <strain evidence="11">PB745_01</strain>
        <tissue evidence="11">Gill</tissue>
    </source>
</reference>
<dbReference type="Pfam" id="PF05605">
    <property type="entry name" value="zf-Di19"/>
    <property type="match status" value="1"/>
</dbReference>
<comment type="subcellular location">
    <subcellularLocation>
        <location evidence="1">Nucleus</location>
    </subcellularLocation>
</comment>
<feature type="domain" description="C2H2-type" evidence="10">
    <location>
        <begin position="70"/>
        <end position="94"/>
    </location>
</feature>
<feature type="region of interest" description="Disordered" evidence="9">
    <location>
        <begin position="1"/>
        <end position="36"/>
    </location>
</feature>
<comment type="similarity">
    <text evidence="7">Belongs to the snail C2H2-type zinc-finger protein family.</text>
</comment>
<keyword evidence="5" id="KW-0862">Zinc</keyword>
<protein>
    <recommendedName>
        <fullName evidence="10">C2H2-type domain-containing protein</fullName>
    </recommendedName>
</protein>
<dbReference type="PANTHER" id="PTHR24388:SF54">
    <property type="entry name" value="PROTEIN ESCARGOT"/>
    <property type="match status" value="1"/>
</dbReference>
<evidence type="ECO:0000256" key="1">
    <source>
        <dbReference type="ARBA" id="ARBA00004123"/>
    </source>
</evidence>
<dbReference type="GO" id="GO:0000981">
    <property type="term" value="F:DNA-binding transcription factor activity, RNA polymerase II-specific"/>
    <property type="evidence" value="ECO:0007669"/>
    <property type="project" value="TreeGrafter"/>
</dbReference>
<evidence type="ECO:0000313" key="12">
    <source>
        <dbReference type="Proteomes" id="UP001286313"/>
    </source>
</evidence>
<dbReference type="FunFam" id="3.30.160.60:FF:000448">
    <property type="entry name" value="RE1-silencing transcription factor A"/>
    <property type="match status" value="1"/>
</dbReference>
<sequence length="230" mass="25524">MSGVGGGGGGGGVGSGGSLGGGERCGGARPWGGQRDPRERPFCCPLCPHRARRKDSLLRHLRMHTGERPYQCHACPYAAIQKSDLDRHLRARHAPPSLLLRDLPCPPQQQAWQGLHPPPPPPEPPLPRSGQTQRAFPSSEPQILASYPRLAEAARLVGFTRGQEVSLIDNYKRQFQCPYCEQKMTSKGSLVRHIRSHTGERPYKCSYCSYAALQKSDLDRHARNRHRDQL</sequence>
<evidence type="ECO:0000256" key="2">
    <source>
        <dbReference type="ARBA" id="ARBA00022723"/>
    </source>
</evidence>
<dbReference type="InterPro" id="IPR050527">
    <property type="entry name" value="Snail/Krueppel_Znf"/>
</dbReference>